<organism evidence="1 2">
    <name type="scientific">Leptospira harrisiae</name>
    <dbReference type="NCBI Taxonomy" id="2023189"/>
    <lineage>
        <taxon>Bacteria</taxon>
        <taxon>Pseudomonadati</taxon>
        <taxon>Spirochaetota</taxon>
        <taxon>Spirochaetia</taxon>
        <taxon>Leptospirales</taxon>
        <taxon>Leptospiraceae</taxon>
        <taxon>Leptospira</taxon>
    </lineage>
</organism>
<gene>
    <name evidence="1" type="ORF">CH364_09025</name>
</gene>
<name>A0A2N0APS1_9LEPT</name>
<dbReference type="Proteomes" id="UP000232145">
    <property type="component" value="Unassembled WGS sequence"/>
</dbReference>
<dbReference type="AlphaFoldDB" id="A0A2N0APS1"/>
<sequence length="206" mass="23967">MVFFIYCALNDARLFSWDTNGSKGAYLRSIISDAICKPLGIDIHKVWTFIPFNSTDKHIGIESLSELGLKADFGFFDSWHTWDHLHGEIQAFVTVANSEFIVALDDAYYDKKSYNYSFVNMLRKKMGLVAISEPADNKCLPFYSETENFLSANFKTVKKIEDSYKTSYSSDVFFDYFEYDRIAMNKLGLEEKHNLDHRFDAWRVTR</sequence>
<keyword evidence="2" id="KW-1185">Reference proteome</keyword>
<accession>A0A2N0APS1</accession>
<dbReference type="EMBL" id="NPDX01000001">
    <property type="protein sequence ID" value="PJZ86289.1"/>
    <property type="molecule type" value="Genomic_DNA"/>
</dbReference>
<reference evidence="1 2" key="1">
    <citation type="submission" date="2017-07" db="EMBL/GenBank/DDBJ databases">
        <title>Leptospira spp. isolated from tropical soils.</title>
        <authorList>
            <person name="Thibeaux R."/>
            <person name="Iraola G."/>
            <person name="Ferres I."/>
            <person name="Bierque E."/>
            <person name="Girault D."/>
            <person name="Soupe-Gilbert M.-E."/>
            <person name="Picardeau M."/>
            <person name="Goarant C."/>
        </authorList>
    </citation>
    <scope>NUCLEOTIDE SEQUENCE [LARGE SCALE GENOMIC DNA]</scope>
    <source>
        <strain evidence="1 2">FH2-B-A1</strain>
    </source>
</reference>
<protein>
    <recommendedName>
        <fullName evidence="3">Class I SAM-dependent methyltransferase</fullName>
    </recommendedName>
</protein>
<proteinExistence type="predicted"/>
<evidence type="ECO:0008006" key="3">
    <source>
        <dbReference type="Google" id="ProtNLM"/>
    </source>
</evidence>
<evidence type="ECO:0000313" key="2">
    <source>
        <dbReference type="Proteomes" id="UP000232145"/>
    </source>
</evidence>
<evidence type="ECO:0000313" key="1">
    <source>
        <dbReference type="EMBL" id="PJZ86289.1"/>
    </source>
</evidence>
<comment type="caution">
    <text evidence="1">The sequence shown here is derived from an EMBL/GenBank/DDBJ whole genome shotgun (WGS) entry which is preliminary data.</text>
</comment>